<comment type="cofactor">
    <cofactor evidence="2 7 8">
        <name>Mg(2+)</name>
        <dbReference type="ChEBI" id="CHEBI:18420"/>
    </cofactor>
</comment>
<sequence>MAKRALVCCDESVPHNLSLHVDDTAESLRAVAERIALDAADLVRRRRREVFSGNLAQDGAVSSKSTPTDPVTIVDSESEELIRQRLAELRPSDRILGEEGGGDSETSGIRWVVDPIDGTVNFMYGIGAYAVSIAAQRDGVSVAGAVVDVPTGVLYSAALGAGAYMRDSEGEVTTLRCSAETAMSHALVATGFGYGAARREHQGQLVASLLPRIRDIRRIGAASLDLCLLAAGRVDAYFEHGLHPWDWAAAALIASEAGASVTVPSPTSSGDDGDITYAAAPGVAQEFADALDKLGALRQL</sequence>
<dbReference type="PANTHER" id="PTHR20854:SF4">
    <property type="entry name" value="INOSITOL-1-MONOPHOSPHATASE-RELATED"/>
    <property type="match status" value="1"/>
</dbReference>
<dbReference type="PROSITE" id="PS00630">
    <property type="entry name" value="IMP_2"/>
    <property type="match status" value="1"/>
</dbReference>
<comment type="caution">
    <text evidence="9">The sequence shown here is derived from an EMBL/GenBank/DDBJ whole genome shotgun (WGS) entry which is preliminary data.</text>
</comment>
<feature type="binding site" evidence="7">
    <location>
        <position position="246"/>
    </location>
    <ligand>
        <name>Mg(2+)</name>
        <dbReference type="ChEBI" id="CHEBI:18420"/>
        <label>1</label>
        <note>catalytic</note>
    </ligand>
</feature>
<protein>
    <recommendedName>
        <fullName evidence="8">Inositol-1-monophosphatase</fullName>
        <ecNumber evidence="8">3.1.3.25</ecNumber>
    </recommendedName>
</protein>
<evidence type="ECO:0000256" key="1">
    <source>
        <dbReference type="ARBA" id="ARBA00001033"/>
    </source>
</evidence>
<evidence type="ECO:0000313" key="9">
    <source>
        <dbReference type="EMBL" id="GGC59825.1"/>
    </source>
</evidence>
<comment type="similarity">
    <text evidence="3 8">Belongs to the inositol monophosphatase superfamily.</text>
</comment>
<dbReference type="Gene3D" id="3.30.540.10">
    <property type="entry name" value="Fructose-1,6-Bisphosphatase, subunit A, domain 1"/>
    <property type="match status" value="1"/>
</dbReference>
<dbReference type="SUPFAM" id="SSF56655">
    <property type="entry name" value="Carbohydrate phosphatase"/>
    <property type="match status" value="1"/>
</dbReference>
<comment type="catalytic activity">
    <reaction evidence="1 8">
        <text>a myo-inositol phosphate + H2O = myo-inositol + phosphate</text>
        <dbReference type="Rhea" id="RHEA:24056"/>
        <dbReference type="ChEBI" id="CHEBI:15377"/>
        <dbReference type="ChEBI" id="CHEBI:17268"/>
        <dbReference type="ChEBI" id="CHEBI:43474"/>
        <dbReference type="ChEBI" id="CHEBI:84139"/>
        <dbReference type="EC" id="3.1.3.25"/>
    </reaction>
</comment>
<reference evidence="9" key="1">
    <citation type="journal article" date="2014" name="Int. J. Syst. Evol. Microbiol.">
        <title>Complete genome sequence of Corynebacterium casei LMG S-19264T (=DSM 44701T), isolated from a smear-ripened cheese.</title>
        <authorList>
            <consortium name="US DOE Joint Genome Institute (JGI-PGF)"/>
            <person name="Walter F."/>
            <person name="Albersmeier A."/>
            <person name="Kalinowski J."/>
            <person name="Ruckert C."/>
        </authorList>
    </citation>
    <scope>NUCLEOTIDE SEQUENCE</scope>
    <source>
        <strain evidence="9">CGMCC 1.15478</strain>
    </source>
</reference>
<dbReference type="InterPro" id="IPR000760">
    <property type="entry name" value="Inositol_monophosphatase-like"/>
</dbReference>
<name>A0A916U4M7_9ACTN</name>
<reference evidence="9" key="2">
    <citation type="submission" date="2020-09" db="EMBL/GenBank/DDBJ databases">
        <authorList>
            <person name="Sun Q."/>
            <person name="Zhou Y."/>
        </authorList>
    </citation>
    <scope>NUCLEOTIDE SEQUENCE</scope>
    <source>
        <strain evidence="9">CGMCC 1.15478</strain>
    </source>
</reference>
<organism evidence="9 10">
    <name type="scientific">Hoyosella rhizosphaerae</name>
    <dbReference type="NCBI Taxonomy" id="1755582"/>
    <lineage>
        <taxon>Bacteria</taxon>
        <taxon>Bacillati</taxon>
        <taxon>Actinomycetota</taxon>
        <taxon>Actinomycetes</taxon>
        <taxon>Mycobacteriales</taxon>
        <taxon>Hoyosellaceae</taxon>
        <taxon>Hoyosella</taxon>
    </lineage>
</organism>
<dbReference type="GO" id="GO:0006020">
    <property type="term" value="P:inositol metabolic process"/>
    <property type="evidence" value="ECO:0007669"/>
    <property type="project" value="TreeGrafter"/>
</dbReference>
<evidence type="ECO:0000256" key="7">
    <source>
        <dbReference type="PIRSR" id="PIRSR600760-2"/>
    </source>
</evidence>
<dbReference type="Gene3D" id="3.40.190.80">
    <property type="match status" value="1"/>
</dbReference>
<dbReference type="Proteomes" id="UP000641514">
    <property type="component" value="Unassembled WGS sequence"/>
</dbReference>
<dbReference type="InterPro" id="IPR020583">
    <property type="entry name" value="Inositol_monoP_metal-BS"/>
</dbReference>
<dbReference type="GO" id="GO:0008934">
    <property type="term" value="F:inositol monophosphate 1-phosphatase activity"/>
    <property type="evidence" value="ECO:0007669"/>
    <property type="project" value="InterPro"/>
</dbReference>
<evidence type="ECO:0000256" key="4">
    <source>
        <dbReference type="ARBA" id="ARBA00022723"/>
    </source>
</evidence>
<feature type="binding site" evidence="7">
    <location>
        <position position="116"/>
    </location>
    <ligand>
        <name>Mg(2+)</name>
        <dbReference type="ChEBI" id="CHEBI:18420"/>
        <label>1</label>
        <note>catalytic</note>
    </ligand>
</feature>
<evidence type="ECO:0000256" key="6">
    <source>
        <dbReference type="ARBA" id="ARBA00022842"/>
    </source>
</evidence>
<dbReference type="GO" id="GO:0046872">
    <property type="term" value="F:metal ion binding"/>
    <property type="evidence" value="ECO:0007669"/>
    <property type="project" value="UniProtKB-KW"/>
</dbReference>
<keyword evidence="10" id="KW-1185">Reference proteome</keyword>
<dbReference type="InterPro" id="IPR020550">
    <property type="entry name" value="Inositol_monophosphatase_CS"/>
</dbReference>
<keyword evidence="6 7" id="KW-0460">Magnesium</keyword>
<dbReference type="EMBL" id="BMJH01000001">
    <property type="protein sequence ID" value="GGC59825.1"/>
    <property type="molecule type" value="Genomic_DNA"/>
</dbReference>
<keyword evidence="4 7" id="KW-0479">Metal-binding</keyword>
<keyword evidence="5 8" id="KW-0378">Hydrolase</keyword>
<dbReference type="CDD" id="cd01639">
    <property type="entry name" value="IMPase"/>
    <property type="match status" value="1"/>
</dbReference>
<evidence type="ECO:0000256" key="3">
    <source>
        <dbReference type="ARBA" id="ARBA00009759"/>
    </source>
</evidence>
<dbReference type="EC" id="3.1.3.25" evidence="8"/>
<evidence type="ECO:0000256" key="5">
    <source>
        <dbReference type="ARBA" id="ARBA00022801"/>
    </source>
</evidence>
<dbReference type="AlphaFoldDB" id="A0A916U4M7"/>
<dbReference type="PANTHER" id="PTHR20854">
    <property type="entry name" value="INOSITOL MONOPHOSPHATASE"/>
    <property type="match status" value="1"/>
</dbReference>
<accession>A0A916U4M7</accession>
<evidence type="ECO:0000256" key="8">
    <source>
        <dbReference type="RuleBase" id="RU364068"/>
    </source>
</evidence>
<feature type="binding site" evidence="7">
    <location>
        <position position="98"/>
    </location>
    <ligand>
        <name>Mg(2+)</name>
        <dbReference type="ChEBI" id="CHEBI:18420"/>
        <label>1</label>
        <note>catalytic</note>
    </ligand>
</feature>
<evidence type="ECO:0000256" key="2">
    <source>
        <dbReference type="ARBA" id="ARBA00001946"/>
    </source>
</evidence>
<gene>
    <name evidence="9" type="primary">suhB</name>
    <name evidence="9" type="ORF">GCM10011410_10330</name>
</gene>
<dbReference type="GO" id="GO:0046854">
    <property type="term" value="P:phosphatidylinositol phosphate biosynthetic process"/>
    <property type="evidence" value="ECO:0007669"/>
    <property type="project" value="InterPro"/>
</dbReference>
<dbReference type="Pfam" id="PF00459">
    <property type="entry name" value="Inositol_P"/>
    <property type="match status" value="1"/>
</dbReference>
<dbReference type="GO" id="GO:0007165">
    <property type="term" value="P:signal transduction"/>
    <property type="evidence" value="ECO:0007669"/>
    <property type="project" value="TreeGrafter"/>
</dbReference>
<feature type="binding site" evidence="7">
    <location>
        <position position="114"/>
    </location>
    <ligand>
        <name>Mg(2+)</name>
        <dbReference type="ChEBI" id="CHEBI:18420"/>
        <label>1</label>
        <note>catalytic</note>
    </ligand>
</feature>
<dbReference type="InterPro" id="IPR033942">
    <property type="entry name" value="IMPase"/>
</dbReference>
<dbReference type="PROSITE" id="PS00629">
    <property type="entry name" value="IMP_1"/>
    <property type="match status" value="1"/>
</dbReference>
<feature type="binding site" evidence="7">
    <location>
        <position position="117"/>
    </location>
    <ligand>
        <name>Mg(2+)</name>
        <dbReference type="ChEBI" id="CHEBI:18420"/>
        <label>1</label>
        <note>catalytic</note>
    </ligand>
</feature>
<proteinExistence type="inferred from homology"/>
<dbReference type="PRINTS" id="PR00377">
    <property type="entry name" value="IMPHPHTASES"/>
</dbReference>
<evidence type="ECO:0000313" key="10">
    <source>
        <dbReference type="Proteomes" id="UP000641514"/>
    </source>
</evidence>